<dbReference type="AlphaFoldDB" id="A0AAW1Q909"/>
<feature type="region of interest" description="Disordered" evidence="1">
    <location>
        <begin position="435"/>
        <end position="589"/>
    </location>
</feature>
<proteinExistence type="predicted"/>
<feature type="compositionally biased region" description="Low complexity" evidence="1">
    <location>
        <begin position="367"/>
        <end position="380"/>
    </location>
</feature>
<feature type="region of interest" description="Disordered" evidence="1">
    <location>
        <begin position="218"/>
        <end position="270"/>
    </location>
</feature>
<accession>A0AAW1Q909</accession>
<feature type="compositionally biased region" description="Acidic residues" evidence="1">
    <location>
        <begin position="64"/>
        <end position="89"/>
    </location>
</feature>
<feature type="compositionally biased region" description="Basic and acidic residues" evidence="1">
    <location>
        <begin position="104"/>
        <end position="118"/>
    </location>
</feature>
<feature type="compositionally biased region" description="Basic and acidic residues" evidence="1">
    <location>
        <begin position="453"/>
        <end position="478"/>
    </location>
</feature>
<keyword evidence="3" id="KW-1185">Reference proteome</keyword>
<feature type="compositionally biased region" description="Low complexity" evidence="1">
    <location>
        <begin position="332"/>
        <end position="350"/>
    </location>
</feature>
<feature type="region of interest" description="Disordered" evidence="1">
    <location>
        <begin position="296"/>
        <end position="391"/>
    </location>
</feature>
<sequence length="589" mass="63039">MDHEPDAADAANGTVGADPQLVDTADGGELHETPAEEVDYGEEAEAPVASGVVASTSYGQAAYVDDEPEQISFGDDEELENEEEYEADAETSPKAQPETEEDEKERAARKQAEYERKGMNQQRMGEGVYGRGGAFARGQGTRFGPGHGEGMMGLRRAEGGMMGGPGMMMGMPDMMGGLPMAPNGNGFLLPMPPTFPRPMPGGPPMPPQIGMHPMLGDKRKFDATSGRVPAGGLRRVTDHGEARGAQSREQRPTGSGPRPAGVAAASNGSGNSRADALLDFDAGLDFDGPLATVASPVQTNASAQRSWEDEQLEREGFREGPGAANAAERKASAAAVTRPAPAQGLPGPAASKQGMRPAMGQAAVQNGAPVRPGAAAGGAPLDPRTQEEEKARRLAEIQLKIKQQAAENRKIIESQAAKNKVDNLAAEMAELRKKLVQLEQRATQGTPTPRPAEAPRHSQEASRSGRDPEREREREGRGSKHVRGSSVEAAEARPDAKRAKKERHNERKERKHSRRDREPASAGPSPSPEPFAEVPPLETAPAPGLDLREQIDAIRRARAQRTPAGEDAERHRRSQTEYSRSSRRLESRR</sequence>
<comment type="caution">
    <text evidence="2">The sequence shown here is derived from an EMBL/GenBank/DDBJ whole genome shotgun (WGS) entry which is preliminary data.</text>
</comment>
<feature type="region of interest" description="Disordered" evidence="1">
    <location>
        <begin position="1"/>
        <end position="118"/>
    </location>
</feature>
<feature type="compositionally biased region" description="Basic and acidic residues" evidence="1">
    <location>
        <begin position="546"/>
        <end position="555"/>
    </location>
</feature>
<name>A0AAW1Q909_9CHLO</name>
<feature type="compositionally biased region" description="Low complexity" evidence="1">
    <location>
        <begin position="260"/>
        <end position="270"/>
    </location>
</feature>
<evidence type="ECO:0000256" key="1">
    <source>
        <dbReference type="SAM" id="MobiDB-lite"/>
    </source>
</evidence>
<feature type="compositionally biased region" description="Acidic residues" evidence="1">
    <location>
        <begin position="35"/>
        <end position="45"/>
    </location>
</feature>
<dbReference type="Proteomes" id="UP001489004">
    <property type="component" value="Unassembled WGS sequence"/>
</dbReference>
<evidence type="ECO:0000313" key="2">
    <source>
        <dbReference type="EMBL" id="KAK9816829.1"/>
    </source>
</evidence>
<evidence type="ECO:0000313" key="3">
    <source>
        <dbReference type="Proteomes" id="UP001489004"/>
    </source>
</evidence>
<feature type="compositionally biased region" description="Basic and acidic residues" evidence="1">
    <location>
        <begin position="235"/>
        <end position="251"/>
    </location>
</feature>
<gene>
    <name evidence="2" type="ORF">WJX72_005635</name>
</gene>
<dbReference type="EMBL" id="JALJOR010000005">
    <property type="protein sequence ID" value="KAK9816829.1"/>
    <property type="molecule type" value="Genomic_DNA"/>
</dbReference>
<feature type="compositionally biased region" description="Polar residues" evidence="1">
    <location>
        <begin position="296"/>
        <end position="305"/>
    </location>
</feature>
<feature type="compositionally biased region" description="Basic and acidic residues" evidence="1">
    <location>
        <begin position="490"/>
        <end position="508"/>
    </location>
</feature>
<protein>
    <submittedName>
        <fullName evidence="2">Uncharacterized protein</fullName>
    </submittedName>
</protein>
<organism evidence="2 3">
    <name type="scientific">[Myrmecia] bisecta</name>
    <dbReference type="NCBI Taxonomy" id="41462"/>
    <lineage>
        <taxon>Eukaryota</taxon>
        <taxon>Viridiplantae</taxon>
        <taxon>Chlorophyta</taxon>
        <taxon>core chlorophytes</taxon>
        <taxon>Trebouxiophyceae</taxon>
        <taxon>Trebouxiales</taxon>
        <taxon>Trebouxiaceae</taxon>
        <taxon>Myrmecia</taxon>
    </lineage>
</organism>
<reference evidence="2 3" key="1">
    <citation type="journal article" date="2024" name="Nat. Commun.">
        <title>Phylogenomics reveals the evolutionary origins of lichenization in chlorophyte algae.</title>
        <authorList>
            <person name="Puginier C."/>
            <person name="Libourel C."/>
            <person name="Otte J."/>
            <person name="Skaloud P."/>
            <person name="Haon M."/>
            <person name="Grisel S."/>
            <person name="Petersen M."/>
            <person name="Berrin J.G."/>
            <person name="Delaux P.M."/>
            <person name="Dal Grande F."/>
            <person name="Keller J."/>
        </authorList>
    </citation>
    <scope>NUCLEOTIDE SEQUENCE [LARGE SCALE GENOMIC DNA]</scope>
    <source>
        <strain evidence="2 3">SAG 2043</strain>
    </source>
</reference>